<feature type="active site" description="Proton donor/acceptor" evidence="10">
    <location>
        <position position="416"/>
    </location>
</feature>
<dbReference type="Gene3D" id="1.25.40.10">
    <property type="entry name" value="Tetratricopeptide repeat domain"/>
    <property type="match status" value="1"/>
</dbReference>
<feature type="repeat" description="TPR" evidence="9">
    <location>
        <begin position="45"/>
        <end position="78"/>
    </location>
</feature>
<evidence type="ECO:0000256" key="6">
    <source>
        <dbReference type="ARBA" id="ARBA00022960"/>
    </source>
</evidence>
<dbReference type="CDD" id="cd16913">
    <property type="entry name" value="YkuD_like"/>
    <property type="match status" value="1"/>
</dbReference>
<dbReference type="SUPFAM" id="SSF48452">
    <property type="entry name" value="TPR-like"/>
    <property type="match status" value="1"/>
</dbReference>
<keyword evidence="11" id="KW-0472">Membrane</keyword>
<dbReference type="InterPro" id="IPR038063">
    <property type="entry name" value="Transpep_catalytic_dom"/>
</dbReference>
<keyword evidence="11" id="KW-1133">Transmembrane helix</keyword>
<evidence type="ECO:0000256" key="11">
    <source>
        <dbReference type="SAM" id="Phobius"/>
    </source>
</evidence>
<evidence type="ECO:0000256" key="9">
    <source>
        <dbReference type="PROSITE-ProRule" id="PRU00339"/>
    </source>
</evidence>
<protein>
    <submittedName>
        <fullName evidence="13">Tetratricopeptide repeat protein</fullName>
    </submittedName>
</protein>
<evidence type="ECO:0000256" key="8">
    <source>
        <dbReference type="ARBA" id="ARBA00023316"/>
    </source>
</evidence>
<feature type="domain" description="L,D-TPase catalytic" evidence="12">
    <location>
        <begin position="348"/>
        <end position="456"/>
    </location>
</feature>
<dbReference type="UniPathway" id="UPA00219"/>
<dbReference type="SMART" id="SM00028">
    <property type="entry name" value="TPR"/>
    <property type="match status" value="1"/>
</dbReference>
<name>A0A4Q9DY84_9BACL</name>
<dbReference type="PROSITE" id="PS50005">
    <property type="entry name" value="TPR"/>
    <property type="match status" value="1"/>
</dbReference>
<evidence type="ECO:0000256" key="5">
    <source>
        <dbReference type="ARBA" id="ARBA00022801"/>
    </source>
</evidence>
<comment type="pathway">
    <text evidence="1 10">Cell wall biogenesis; peptidoglycan biosynthesis.</text>
</comment>
<keyword evidence="11" id="KW-0812">Transmembrane</keyword>
<organism evidence="13 14">
    <name type="scientific">Paenibacillus thalictri</name>
    <dbReference type="NCBI Taxonomy" id="2527873"/>
    <lineage>
        <taxon>Bacteria</taxon>
        <taxon>Bacillati</taxon>
        <taxon>Bacillota</taxon>
        <taxon>Bacilli</taxon>
        <taxon>Bacillales</taxon>
        <taxon>Paenibacillaceae</taxon>
        <taxon>Paenibacillus</taxon>
    </lineage>
</organism>
<gene>
    <name evidence="13" type="ORF">EYB31_06185</name>
</gene>
<reference evidence="13 14" key="1">
    <citation type="submission" date="2019-02" db="EMBL/GenBank/DDBJ databases">
        <title>Paenibacillus sp. nov., isolated from surface-sterilized tissue of Thalictrum simplex L.</title>
        <authorList>
            <person name="Tuo L."/>
        </authorList>
    </citation>
    <scope>NUCLEOTIDE SEQUENCE [LARGE SCALE GENOMIC DNA]</scope>
    <source>
        <strain evidence="13 14">N2SHLJ1</strain>
    </source>
</reference>
<dbReference type="Proteomes" id="UP000293142">
    <property type="component" value="Unassembled WGS sequence"/>
</dbReference>
<dbReference type="GO" id="GO:0008360">
    <property type="term" value="P:regulation of cell shape"/>
    <property type="evidence" value="ECO:0007669"/>
    <property type="project" value="UniProtKB-UniRule"/>
</dbReference>
<dbReference type="PANTHER" id="PTHR30582">
    <property type="entry name" value="L,D-TRANSPEPTIDASE"/>
    <property type="match status" value="1"/>
</dbReference>
<dbReference type="Pfam" id="PF03734">
    <property type="entry name" value="YkuD"/>
    <property type="match status" value="1"/>
</dbReference>
<keyword evidence="8 10" id="KW-0961">Cell wall biogenesis/degradation</keyword>
<dbReference type="InterPro" id="IPR019734">
    <property type="entry name" value="TPR_rpt"/>
</dbReference>
<dbReference type="GO" id="GO:0005576">
    <property type="term" value="C:extracellular region"/>
    <property type="evidence" value="ECO:0007669"/>
    <property type="project" value="TreeGrafter"/>
</dbReference>
<dbReference type="AlphaFoldDB" id="A0A4Q9DY84"/>
<evidence type="ECO:0000256" key="10">
    <source>
        <dbReference type="PROSITE-ProRule" id="PRU01373"/>
    </source>
</evidence>
<dbReference type="PANTHER" id="PTHR30582:SF24">
    <property type="entry name" value="L,D-TRANSPEPTIDASE ERFK_SRFK-RELATED"/>
    <property type="match status" value="1"/>
</dbReference>
<dbReference type="GO" id="GO:0016757">
    <property type="term" value="F:glycosyltransferase activity"/>
    <property type="evidence" value="ECO:0007669"/>
    <property type="project" value="UniProtKB-KW"/>
</dbReference>
<dbReference type="InterPro" id="IPR005490">
    <property type="entry name" value="LD_TPept_cat_dom"/>
</dbReference>
<dbReference type="OrthoDB" id="9787225at2"/>
<dbReference type="Gene3D" id="2.40.440.10">
    <property type="entry name" value="L,D-transpeptidase catalytic domain-like"/>
    <property type="match status" value="1"/>
</dbReference>
<keyword evidence="5" id="KW-0378">Hydrolase</keyword>
<dbReference type="RefSeq" id="WP_131012410.1">
    <property type="nucleotide sequence ID" value="NZ_SIRE01000004.1"/>
</dbReference>
<evidence type="ECO:0000256" key="3">
    <source>
        <dbReference type="ARBA" id="ARBA00022676"/>
    </source>
</evidence>
<proteinExistence type="inferred from homology"/>
<dbReference type="InterPro" id="IPR011990">
    <property type="entry name" value="TPR-like_helical_dom_sf"/>
</dbReference>
<dbReference type="SUPFAM" id="SSF141523">
    <property type="entry name" value="L,D-transpeptidase catalytic domain-like"/>
    <property type="match status" value="1"/>
</dbReference>
<keyword evidence="6 10" id="KW-0133">Cell shape</keyword>
<dbReference type="GO" id="GO:0018104">
    <property type="term" value="P:peptidoglycan-protein cross-linking"/>
    <property type="evidence" value="ECO:0007669"/>
    <property type="project" value="TreeGrafter"/>
</dbReference>
<dbReference type="EMBL" id="SIRE01000004">
    <property type="protein sequence ID" value="TBL80808.1"/>
    <property type="molecule type" value="Genomic_DNA"/>
</dbReference>
<evidence type="ECO:0000313" key="13">
    <source>
        <dbReference type="EMBL" id="TBL80808.1"/>
    </source>
</evidence>
<evidence type="ECO:0000256" key="4">
    <source>
        <dbReference type="ARBA" id="ARBA00022679"/>
    </source>
</evidence>
<evidence type="ECO:0000256" key="7">
    <source>
        <dbReference type="ARBA" id="ARBA00022984"/>
    </source>
</evidence>
<accession>A0A4Q9DY84</accession>
<dbReference type="GO" id="GO:0071555">
    <property type="term" value="P:cell wall organization"/>
    <property type="evidence" value="ECO:0007669"/>
    <property type="project" value="UniProtKB-UniRule"/>
</dbReference>
<sequence length="496" mass="55309">MNPIKKRFKSHLVDGLEHLQKNLHINRNDPMYYEKVIRYMDPKSTEAHYRLGQKYEQRGNMDKALFHYNECMKTYPSPYYYDSASAIRKLGRKNSPKAVSEPPVFHKGGASLTPFWKIVLVSLLLLNLMLLGLYLAKGTVSKTVSALKLWGIGREITFESVDVPFIMYLSNNKPQKDIEYDIYNKALELAKANLGQNVQIYGIAYNGPNPEQNTVPMADQTWKTKAFVVAEYNAAHDQNVKIRYLQADFQRLKPLTEAGANLVRTALEAYISDNGAPPDTLDKLAADYPHNYLSFIPKEIQSGSNQIVKKYDGLGGWVFDSSTKQISDMFYPNVTGPPNSQMADFEPFRLVVGKSDHMLQLLSGSTLLAEKQVGLGADDLTPEGVFTVVDRVKEPRGKQPNVYGSAALGMGSLAVHGTNAPDSIGKNLSLGCIRMTNEDMEELYPFVPKGTQVFIGDRIQTQPNAASALWNPEGLSPSETSRAVETAKNAIFHWLG</sequence>
<keyword evidence="9" id="KW-0802">TPR repeat</keyword>
<evidence type="ECO:0000259" key="12">
    <source>
        <dbReference type="PROSITE" id="PS52029"/>
    </source>
</evidence>
<keyword evidence="4" id="KW-0808">Transferase</keyword>
<evidence type="ECO:0000313" key="14">
    <source>
        <dbReference type="Proteomes" id="UP000293142"/>
    </source>
</evidence>
<comment type="similarity">
    <text evidence="2">Belongs to the YkuD family.</text>
</comment>
<comment type="caution">
    <text evidence="13">The sequence shown here is derived from an EMBL/GenBank/DDBJ whole genome shotgun (WGS) entry which is preliminary data.</text>
</comment>
<keyword evidence="3" id="KW-0328">Glycosyltransferase</keyword>
<feature type="active site" description="Nucleophile" evidence="10">
    <location>
        <position position="432"/>
    </location>
</feature>
<feature type="transmembrane region" description="Helical" evidence="11">
    <location>
        <begin position="115"/>
        <end position="136"/>
    </location>
</feature>
<keyword evidence="14" id="KW-1185">Reference proteome</keyword>
<keyword evidence="7 10" id="KW-0573">Peptidoglycan synthesis</keyword>
<dbReference type="GO" id="GO:0071972">
    <property type="term" value="F:peptidoglycan L,D-transpeptidase activity"/>
    <property type="evidence" value="ECO:0007669"/>
    <property type="project" value="TreeGrafter"/>
</dbReference>
<evidence type="ECO:0000256" key="2">
    <source>
        <dbReference type="ARBA" id="ARBA00005992"/>
    </source>
</evidence>
<dbReference type="PROSITE" id="PS52029">
    <property type="entry name" value="LD_TPASE"/>
    <property type="match status" value="1"/>
</dbReference>
<evidence type="ECO:0000256" key="1">
    <source>
        <dbReference type="ARBA" id="ARBA00004752"/>
    </source>
</evidence>
<dbReference type="InterPro" id="IPR050979">
    <property type="entry name" value="LD-transpeptidase"/>
</dbReference>